<feature type="compositionally biased region" description="Low complexity" evidence="1">
    <location>
        <begin position="896"/>
        <end position="905"/>
    </location>
</feature>
<feature type="compositionally biased region" description="Polar residues" evidence="1">
    <location>
        <begin position="1003"/>
        <end position="1013"/>
    </location>
</feature>
<dbReference type="EMBL" id="CAIX01000068">
    <property type="protein sequence ID" value="CCI44319.1"/>
    <property type="molecule type" value="Genomic_DNA"/>
</dbReference>
<feature type="compositionally biased region" description="Basic residues" evidence="1">
    <location>
        <begin position="946"/>
        <end position="955"/>
    </location>
</feature>
<evidence type="ECO:0000313" key="3">
    <source>
        <dbReference type="Proteomes" id="UP000053237"/>
    </source>
</evidence>
<accession>A0A024GC29</accession>
<dbReference type="Proteomes" id="UP000053237">
    <property type="component" value="Unassembled WGS sequence"/>
</dbReference>
<evidence type="ECO:0000256" key="1">
    <source>
        <dbReference type="SAM" id="MobiDB-lite"/>
    </source>
</evidence>
<feature type="region of interest" description="Disordered" evidence="1">
    <location>
        <begin position="83"/>
        <end position="119"/>
    </location>
</feature>
<feature type="region of interest" description="Disordered" evidence="1">
    <location>
        <begin position="142"/>
        <end position="246"/>
    </location>
</feature>
<feature type="region of interest" description="Disordered" evidence="1">
    <location>
        <begin position="603"/>
        <end position="666"/>
    </location>
</feature>
<feature type="region of interest" description="Disordered" evidence="1">
    <location>
        <begin position="401"/>
        <end position="424"/>
    </location>
</feature>
<feature type="region of interest" description="Disordered" evidence="1">
    <location>
        <begin position="361"/>
        <end position="381"/>
    </location>
</feature>
<feature type="compositionally biased region" description="Basic and acidic residues" evidence="1">
    <location>
        <begin position="19"/>
        <end position="28"/>
    </location>
</feature>
<feature type="compositionally biased region" description="Basic and acidic residues" evidence="1">
    <location>
        <begin position="167"/>
        <end position="183"/>
    </location>
</feature>
<gene>
    <name evidence="2" type="ORF">BN9_051280</name>
</gene>
<feature type="compositionally biased region" description="Low complexity" evidence="1">
    <location>
        <begin position="981"/>
        <end position="996"/>
    </location>
</feature>
<feature type="compositionally biased region" description="Polar residues" evidence="1">
    <location>
        <begin position="412"/>
        <end position="424"/>
    </location>
</feature>
<feature type="region of interest" description="Disordered" evidence="1">
    <location>
        <begin position="1"/>
        <end position="63"/>
    </location>
</feature>
<proteinExistence type="predicted"/>
<feature type="compositionally biased region" description="Basic and acidic residues" evidence="1">
    <location>
        <begin position="608"/>
        <end position="624"/>
    </location>
</feature>
<evidence type="ECO:0000313" key="2">
    <source>
        <dbReference type="EMBL" id="CCI44319.1"/>
    </source>
</evidence>
<feature type="compositionally biased region" description="Basic and acidic residues" evidence="1">
    <location>
        <begin position="958"/>
        <end position="977"/>
    </location>
</feature>
<keyword evidence="3" id="KW-1185">Reference proteome</keyword>
<organism evidence="2 3">
    <name type="scientific">Albugo candida</name>
    <dbReference type="NCBI Taxonomy" id="65357"/>
    <lineage>
        <taxon>Eukaryota</taxon>
        <taxon>Sar</taxon>
        <taxon>Stramenopiles</taxon>
        <taxon>Oomycota</taxon>
        <taxon>Peronosporomycetes</taxon>
        <taxon>Albuginales</taxon>
        <taxon>Albuginaceae</taxon>
        <taxon>Albugo</taxon>
    </lineage>
</organism>
<feature type="region of interest" description="Disordered" evidence="1">
    <location>
        <begin position="780"/>
        <end position="1050"/>
    </location>
</feature>
<dbReference type="AlphaFoldDB" id="A0A024GC29"/>
<feature type="compositionally biased region" description="Basic and acidic residues" evidence="1">
    <location>
        <begin position="860"/>
        <end position="869"/>
    </location>
</feature>
<name>A0A024GC29_9STRA</name>
<sequence>MTAKSHAVAAPAPINTPSLRKENQKKDGNLSNPSSGHVGWGVKSGKEEVSLDGEKEIHAERNGSYQQCNGRISSMSTVIPNANKSWNDLDGSPIQQKIQREEISSRSTQSVQSESSFSPTLCKQMSIMNITNWCDDPFEEETARFRPQVDKVTESFDGKKRTTGTSDLHEEANHTASRDDTLISDRAQQTGSISSDSRNETRQYPGSSTTPWRNNQLSESAFDSNDGIPPRPLRQHGSGHLEGSLVRSDEGNSFWAQDHSHQRMNRHQPSVENGGHINRRKEYNGQSRYYLDVPTNDGYSRQDLREDIIDPPVYCAPYDHDAAGEDSSTPSAAFVTPSSTFEDNSADSPTAYVKRVYSGQYSDRDKGISQSDKTWRSTSAFHSSNPYASPWTIRNENGEYPRQQHLSRPPLSETNLKETQPPNGFVSTTHATRAFGPNTATAECEKRVQILRRSEPKMLYDHKSGRMVTVDPSDTGPKAAIQSANRRVKTLSYTPKTSQKQVSLTMEREMDARKMENDALLARSTPRSSVSKIIASDHNFKVVKSKAKKAILTYRPISSGCNISKASSRVCGEEDEASEADKEGVNAKKLTVSEEKHEIASLLPSEAVYHKKRDDKATERSDKRSKSKKSLLFTKVQATRRKARKFDKMEVSRSSSVQEKKRRTRVSIQRTEEYGNHAPASLEAVRPKTRSEMDVDLLKRIPEGGGVVVLTDGQHGIDHSFEGIGEFETVKSRRTIHLERKMRREVACKPSGGGRTKKDGGIVVNVRSNLTRRVKRKGIPILVQSEPKQPKRLGRENLANVDRNSTTRTKLNEQGVQRKSVNTIQKTEPMKKADSTSGARSEQKSKTKIGRSNEESSLESVDRGVKSVDVEGNARTSTKSSPDKTKKDRWRQKAVSSTSRDSSAASDRRGKEALQKRYAKKIDVTTIRKEEGDRNDSRILLPNPQLKHKSNRAVSRKPPVESKDRHSKDRLSKDCSHDGMSTKSTTKASSASFTSSLGKNVPEDQSSVKNESVGTPPLTKLQAGASTREENRKRAPNKPMKRVYVAKNKP</sequence>
<feature type="compositionally biased region" description="Polar residues" evidence="1">
    <location>
        <begin position="186"/>
        <end position="223"/>
    </location>
</feature>
<feature type="compositionally biased region" description="Polar residues" evidence="1">
    <location>
        <begin position="368"/>
        <end position="381"/>
    </location>
</feature>
<feature type="compositionally biased region" description="Low complexity" evidence="1">
    <location>
        <begin position="105"/>
        <end position="118"/>
    </location>
</feature>
<comment type="caution">
    <text evidence="2">The sequence shown here is derived from an EMBL/GenBank/DDBJ whole genome shotgun (WGS) entry which is preliminary data.</text>
</comment>
<feature type="region of interest" description="Disordered" evidence="1">
    <location>
        <begin position="258"/>
        <end position="285"/>
    </location>
</feature>
<protein>
    <submittedName>
        <fullName evidence="2">Uncharacterized protein</fullName>
    </submittedName>
</protein>
<feature type="compositionally biased region" description="Basic and acidic residues" evidence="1">
    <location>
        <begin position="142"/>
        <end position="160"/>
    </location>
</feature>
<reference evidence="2 3" key="1">
    <citation type="submission" date="2012-05" db="EMBL/GenBank/DDBJ databases">
        <title>Recombination and specialization in a pathogen metapopulation.</title>
        <authorList>
            <person name="Gardiner A."/>
            <person name="Kemen E."/>
            <person name="Schultz-Larsen T."/>
            <person name="MacLean D."/>
            <person name="Van Oosterhout C."/>
            <person name="Jones J.D.G."/>
        </authorList>
    </citation>
    <scope>NUCLEOTIDE SEQUENCE [LARGE SCALE GENOMIC DNA]</scope>
    <source>
        <strain evidence="2 3">Ac Nc2</strain>
    </source>
</reference>
<dbReference type="OrthoDB" id="168487at2759"/>
<feature type="compositionally biased region" description="Polar residues" evidence="1">
    <location>
        <begin position="802"/>
        <end position="826"/>
    </location>
</feature>
<feature type="compositionally biased region" description="Basic and acidic residues" evidence="1">
    <location>
        <begin position="906"/>
        <end position="937"/>
    </location>
</feature>
<feature type="compositionally biased region" description="Basic and acidic residues" evidence="1">
    <location>
        <begin position="44"/>
        <end position="61"/>
    </location>
</feature>
<dbReference type="InParanoid" id="A0A024GC29"/>